<reference evidence="2 3" key="1">
    <citation type="submission" date="2014-04" db="EMBL/GenBank/DDBJ databases">
        <title>Characterization and application of a salt tolerant electro-active bacterium.</title>
        <authorList>
            <person name="Yang L."/>
            <person name="Wei S."/>
            <person name="Tay Q.X.M."/>
        </authorList>
    </citation>
    <scope>NUCLEOTIDE SEQUENCE [LARGE SCALE GENOMIC DNA]</scope>
    <source>
        <strain evidence="2 3">LY1</strain>
    </source>
</reference>
<name>A0A074KX57_9BACT</name>
<evidence type="ECO:0000313" key="2">
    <source>
        <dbReference type="EMBL" id="KEO72173.1"/>
    </source>
</evidence>
<dbReference type="EMBL" id="JMIH01000028">
    <property type="protein sequence ID" value="KEO72173.1"/>
    <property type="molecule type" value="Genomic_DNA"/>
</dbReference>
<dbReference type="AlphaFoldDB" id="A0A074KX57"/>
<feature type="coiled-coil region" evidence="1">
    <location>
        <begin position="11"/>
        <end position="104"/>
    </location>
</feature>
<comment type="caution">
    <text evidence="2">The sequence shown here is derived from an EMBL/GenBank/DDBJ whole genome shotgun (WGS) entry which is preliminary data.</text>
</comment>
<sequence>MTLFSGIIYAQEKSQKEIKAAQKEEKRIDKQIKAEHKATAQYLENKSKLKKANRELVKDTKRFERQKRRENLSPKDIRGWEADLINQRRKIEKLEADIEKYHQRYGKNISYK</sequence>
<evidence type="ECO:0000256" key="1">
    <source>
        <dbReference type="SAM" id="Coils"/>
    </source>
</evidence>
<dbReference type="Proteomes" id="UP000027821">
    <property type="component" value="Unassembled WGS sequence"/>
</dbReference>
<keyword evidence="3" id="KW-1185">Reference proteome</keyword>
<proteinExistence type="predicted"/>
<gene>
    <name evidence="2" type="ORF">EL17_19910</name>
</gene>
<keyword evidence="1" id="KW-0175">Coiled coil</keyword>
<evidence type="ECO:0000313" key="3">
    <source>
        <dbReference type="Proteomes" id="UP000027821"/>
    </source>
</evidence>
<organism evidence="2 3">
    <name type="scientific">Anditalea andensis</name>
    <dbReference type="NCBI Taxonomy" id="1048983"/>
    <lineage>
        <taxon>Bacteria</taxon>
        <taxon>Pseudomonadati</taxon>
        <taxon>Bacteroidota</taxon>
        <taxon>Cytophagia</taxon>
        <taxon>Cytophagales</taxon>
        <taxon>Cytophagaceae</taxon>
        <taxon>Anditalea</taxon>
    </lineage>
</organism>
<accession>A0A074KX57</accession>
<dbReference type="OrthoDB" id="9907217at2"/>
<protein>
    <submittedName>
        <fullName evidence="2">Uncharacterized protein</fullName>
    </submittedName>
</protein>